<name>A0ABS8YQ31_9RHOB</name>
<gene>
    <name evidence="1" type="ORF">LZA78_00720</name>
</gene>
<comment type="caution">
    <text evidence="1">The sequence shown here is derived from an EMBL/GenBank/DDBJ whole genome shotgun (WGS) entry which is preliminary data.</text>
</comment>
<evidence type="ECO:0000313" key="1">
    <source>
        <dbReference type="EMBL" id="MCE5972012.1"/>
    </source>
</evidence>
<keyword evidence="2" id="KW-1185">Reference proteome</keyword>
<dbReference type="Proteomes" id="UP001521181">
    <property type="component" value="Unassembled WGS sequence"/>
</dbReference>
<dbReference type="InterPro" id="IPR010775">
    <property type="entry name" value="DUF1365"/>
</dbReference>
<dbReference type="RefSeq" id="WP_233675041.1">
    <property type="nucleotide sequence ID" value="NZ_JAJUOS010000001.1"/>
</dbReference>
<sequence length="259" mass="29032">MSIWDGAVIAARIWHGRSGDAVLRGGRRDFTYHAHYIAVDIDQIDAGTAPIAVDRPGFWRLRRHDYGPLDGSSLRTWAEGLLGMAGLQIVLVTLPRSAFWGFNPVSFWLARDTRGLRAVIAEVSSTFGERHCYLIRHPDGAPIEAGDRISGEKLFHVSPFLPREGSYTFRFDTTDGRFGAFVDWSNGSTRLGTSLAGHTRPLTSSTARRAAWRHPFQPERVISLIHWQAAQIIFRGLTYHAHPRQLARRTSTAEGHEHV</sequence>
<dbReference type="PANTHER" id="PTHR33973">
    <property type="entry name" value="OS07G0153300 PROTEIN"/>
    <property type="match status" value="1"/>
</dbReference>
<reference evidence="1 2" key="1">
    <citation type="submission" date="2021-12" db="EMBL/GenBank/DDBJ databases">
        <title>Sinirhodobacter sp. WL0062 is a bacterium isolated from seawater.</title>
        <authorList>
            <person name="Wang L."/>
            <person name="He W."/>
            <person name="Zhang D.-F."/>
        </authorList>
    </citation>
    <scope>NUCLEOTIDE SEQUENCE [LARGE SCALE GENOMIC DNA]</scope>
    <source>
        <strain evidence="1 2">WL0062</strain>
    </source>
</reference>
<protein>
    <submittedName>
        <fullName evidence="1">DUF1365 domain-containing protein</fullName>
    </submittedName>
</protein>
<evidence type="ECO:0000313" key="2">
    <source>
        <dbReference type="Proteomes" id="UP001521181"/>
    </source>
</evidence>
<proteinExistence type="predicted"/>
<dbReference type="PANTHER" id="PTHR33973:SF4">
    <property type="entry name" value="OS07G0153300 PROTEIN"/>
    <property type="match status" value="1"/>
</dbReference>
<dbReference type="Pfam" id="PF07103">
    <property type="entry name" value="DUF1365"/>
    <property type="match status" value="1"/>
</dbReference>
<dbReference type="EMBL" id="JAJUOS010000001">
    <property type="protein sequence ID" value="MCE5972012.1"/>
    <property type="molecule type" value="Genomic_DNA"/>
</dbReference>
<accession>A0ABS8YQ31</accession>
<organism evidence="1 2">
    <name type="scientific">Rhodobacter flavimaris</name>
    <dbReference type="NCBI Taxonomy" id="2907145"/>
    <lineage>
        <taxon>Bacteria</taxon>
        <taxon>Pseudomonadati</taxon>
        <taxon>Pseudomonadota</taxon>
        <taxon>Alphaproteobacteria</taxon>
        <taxon>Rhodobacterales</taxon>
        <taxon>Rhodobacter group</taxon>
        <taxon>Rhodobacter</taxon>
    </lineage>
</organism>